<organism evidence="3 4">
    <name type="scientific">Hydrogenispora ethanolica</name>
    <dbReference type="NCBI Taxonomy" id="1082276"/>
    <lineage>
        <taxon>Bacteria</taxon>
        <taxon>Bacillati</taxon>
        <taxon>Bacillota</taxon>
        <taxon>Hydrogenispora</taxon>
    </lineage>
</organism>
<name>A0A4R1RDW0_HYDET</name>
<protein>
    <submittedName>
        <fullName evidence="3">OstA-like protein</fullName>
    </submittedName>
</protein>
<feature type="domain" description="Organic solvent tolerance-like N-terminal" evidence="2">
    <location>
        <begin position="59"/>
        <end position="158"/>
    </location>
</feature>
<accession>A0A4R1RDW0</accession>
<sequence>MRHWRKLLWVLVLIPSLAWAAAPMELVAPAGGEMDLKRNTMQYYGTETQPVTVRWNNSVLEAKYLEYDRNQEVVTGKQSVQLIQTNPNRTMHCEVIVVEMKKDRLVAMNHVALKYDENTSFTGERLEWDRANDVVVMTGKPELDYKEWQLTGERMEGQVVRGTLTITGSAQIQGNETIARAGKILFNRDENKVVLQQNPVVVRGNSELTATEIIYDLTTKKITANGGVQSRINKESR</sequence>
<dbReference type="EMBL" id="SLUN01000020">
    <property type="protein sequence ID" value="TCL63742.1"/>
    <property type="molecule type" value="Genomic_DNA"/>
</dbReference>
<gene>
    <name evidence="3" type="ORF">EDC14_102027</name>
</gene>
<dbReference type="Proteomes" id="UP000295008">
    <property type="component" value="Unassembled WGS sequence"/>
</dbReference>
<feature type="chain" id="PRO_5020599585" evidence="1">
    <location>
        <begin position="21"/>
        <end position="237"/>
    </location>
</feature>
<dbReference type="Pfam" id="PF03968">
    <property type="entry name" value="LptD_N"/>
    <property type="match status" value="2"/>
</dbReference>
<proteinExistence type="predicted"/>
<feature type="signal peptide" evidence="1">
    <location>
        <begin position="1"/>
        <end position="20"/>
    </location>
</feature>
<dbReference type="AlphaFoldDB" id="A0A4R1RDW0"/>
<comment type="caution">
    <text evidence="3">The sequence shown here is derived from an EMBL/GenBank/DDBJ whole genome shotgun (WGS) entry which is preliminary data.</text>
</comment>
<reference evidence="3 4" key="1">
    <citation type="submission" date="2019-03" db="EMBL/GenBank/DDBJ databases">
        <title>Genomic Encyclopedia of Type Strains, Phase IV (KMG-IV): sequencing the most valuable type-strain genomes for metagenomic binning, comparative biology and taxonomic classification.</title>
        <authorList>
            <person name="Goeker M."/>
        </authorList>
    </citation>
    <scope>NUCLEOTIDE SEQUENCE [LARGE SCALE GENOMIC DNA]</scope>
    <source>
        <strain evidence="3 4">LX-B</strain>
    </source>
</reference>
<evidence type="ECO:0000259" key="2">
    <source>
        <dbReference type="Pfam" id="PF03968"/>
    </source>
</evidence>
<dbReference type="RefSeq" id="WP_132015266.1">
    <property type="nucleotide sequence ID" value="NZ_SLUN01000020.1"/>
</dbReference>
<keyword evidence="1" id="KW-0732">Signal</keyword>
<evidence type="ECO:0000313" key="3">
    <source>
        <dbReference type="EMBL" id="TCL63742.1"/>
    </source>
</evidence>
<dbReference type="InterPro" id="IPR005653">
    <property type="entry name" value="OstA-like_N"/>
</dbReference>
<feature type="domain" description="Organic solvent tolerance-like N-terminal" evidence="2">
    <location>
        <begin position="165"/>
        <end position="220"/>
    </location>
</feature>
<evidence type="ECO:0000256" key="1">
    <source>
        <dbReference type="SAM" id="SignalP"/>
    </source>
</evidence>
<keyword evidence="4" id="KW-1185">Reference proteome</keyword>
<evidence type="ECO:0000313" key="4">
    <source>
        <dbReference type="Proteomes" id="UP000295008"/>
    </source>
</evidence>
<dbReference type="Gene3D" id="2.60.450.10">
    <property type="entry name" value="Lipopolysaccharide (LPS) transport protein A like domain"/>
    <property type="match status" value="2"/>
</dbReference>